<gene>
    <name evidence="2" type="ORF">L201_004037</name>
</gene>
<proteinExistence type="predicted"/>
<name>A0AAX4JW68_9TREE</name>
<dbReference type="AlphaFoldDB" id="A0AAX4JW68"/>
<dbReference type="RefSeq" id="XP_066075882.1">
    <property type="nucleotide sequence ID" value="XM_066219785.1"/>
</dbReference>
<protein>
    <submittedName>
        <fullName evidence="2">Uncharacterized protein</fullName>
    </submittedName>
</protein>
<dbReference type="EMBL" id="CP144102">
    <property type="protein sequence ID" value="WWC89119.1"/>
    <property type="molecule type" value="Genomic_DNA"/>
</dbReference>
<dbReference type="GeneID" id="91094707"/>
<reference evidence="2 3" key="1">
    <citation type="submission" date="2024-01" db="EMBL/GenBank/DDBJ databases">
        <title>Comparative genomics of Cryptococcus and Kwoniella reveals pathogenesis evolution and contrasting modes of karyotype evolution via chromosome fusion or intercentromeric recombination.</title>
        <authorList>
            <person name="Coelho M.A."/>
            <person name="David-Palma M."/>
            <person name="Shea T."/>
            <person name="Bowers K."/>
            <person name="McGinley-Smith S."/>
            <person name="Mohammad A.W."/>
            <person name="Gnirke A."/>
            <person name="Yurkov A.M."/>
            <person name="Nowrousian M."/>
            <person name="Sun S."/>
            <person name="Cuomo C.A."/>
            <person name="Heitman J."/>
        </authorList>
    </citation>
    <scope>NUCLEOTIDE SEQUENCE [LARGE SCALE GENOMIC DNA]</scope>
    <source>
        <strain evidence="2 3">CBS 6074</strain>
    </source>
</reference>
<dbReference type="Proteomes" id="UP001355207">
    <property type="component" value="Chromosome 5"/>
</dbReference>
<evidence type="ECO:0000313" key="2">
    <source>
        <dbReference type="EMBL" id="WWC89119.1"/>
    </source>
</evidence>
<organism evidence="2 3">
    <name type="scientific">Kwoniella dendrophila CBS 6074</name>
    <dbReference type="NCBI Taxonomy" id="1295534"/>
    <lineage>
        <taxon>Eukaryota</taxon>
        <taxon>Fungi</taxon>
        <taxon>Dikarya</taxon>
        <taxon>Basidiomycota</taxon>
        <taxon>Agaricomycotina</taxon>
        <taxon>Tremellomycetes</taxon>
        <taxon>Tremellales</taxon>
        <taxon>Cryptococcaceae</taxon>
        <taxon>Kwoniella</taxon>
    </lineage>
</organism>
<evidence type="ECO:0000313" key="3">
    <source>
        <dbReference type="Proteomes" id="UP001355207"/>
    </source>
</evidence>
<sequence>MQEEEYKLDDPPTLSNLLFLAQSKQVLFRLHTPTSNSPLLWTGSLKTSGFSSPNSHLSYLTPKSYISFYSYNPSFSNSSLRDKIIEDNHQREKEEELVEDEKRKQKEEDEKNKTRLISNNYELIKIGDYLRHTIVDHILNKTKQTCLKELSSIEEIKEGIWEDEKTLWISTSENLFWIIWEIARKLSIDEKNEQFGWVTCVQIAIIKHPNSFIVSTSNQKQRSKGNPKDGEALLVLEPDNFSDAAIDGAREMWLRPVNFLSPNTYPGEFSVSLKEQYEVSRKAATSSNEVLFFGRIFAENIISNLEWTRESTPFELPSYLFQDPSNNPTAKRDSESDSGRRRRKQERWIDYLIWDPQSDEYLTAHQRVMNRRRDESRLNGTSWPNGPL</sequence>
<keyword evidence="3" id="KW-1185">Reference proteome</keyword>
<feature type="region of interest" description="Disordered" evidence="1">
    <location>
        <begin position="318"/>
        <end position="341"/>
    </location>
</feature>
<feature type="region of interest" description="Disordered" evidence="1">
    <location>
        <begin position="89"/>
        <end position="111"/>
    </location>
</feature>
<evidence type="ECO:0000256" key="1">
    <source>
        <dbReference type="SAM" id="MobiDB-lite"/>
    </source>
</evidence>
<feature type="compositionally biased region" description="Basic and acidic residues" evidence="1">
    <location>
        <begin position="330"/>
        <end position="339"/>
    </location>
</feature>
<accession>A0AAX4JW68</accession>